<gene>
    <name evidence="2" type="ORF">IOK49_01660</name>
</gene>
<dbReference type="EMBL" id="JADEZV010000001">
    <property type="protein sequence ID" value="MBE9390792.1"/>
    <property type="molecule type" value="Genomic_DNA"/>
</dbReference>
<evidence type="ECO:0000313" key="3">
    <source>
        <dbReference type="Proteomes" id="UP000652307"/>
    </source>
</evidence>
<dbReference type="Pfam" id="PF01902">
    <property type="entry name" value="Diphthami_syn_2"/>
    <property type="match status" value="1"/>
</dbReference>
<organism evidence="2 3">
    <name type="scientific">Fervidicoccus fontis</name>
    <dbReference type="NCBI Taxonomy" id="683846"/>
    <lineage>
        <taxon>Archaea</taxon>
        <taxon>Thermoproteota</taxon>
        <taxon>Thermoprotei</taxon>
        <taxon>Fervidicoccales</taxon>
        <taxon>Fervidicoccaceae</taxon>
        <taxon>Fervidicoccus</taxon>
    </lineage>
</organism>
<name>A0A843AAD3_9CREN</name>
<feature type="domain" description="Diphthamide synthase" evidence="1">
    <location>
        <begin position="3"/>
        <end position="197"/>
    </location>
</feature>
<dbReference type="Gene3D" id="3.40.50.620">
    <property type="entry name" value="HUPs"/>
    <property type="match status" value="1"/>
</dbReference>
<evidence type="ECO:0000259" key="1">
    <source>
        <dbReference type="Pfam" id="PF01902"/>
    </source>
</evidence>
<dbReference type="Proteomes" id="UP000652307">
    <property type="component" value="Unassembled WGS sequence"/>
</dbReference>
<dbReference type="InterPro" id="IPR014729">
    <property type="entry name" value="Rossmann-like_a/b/a_fold"/>
</dbReference>
<dbReference type="SUPFAM" id="SSF52402">
    <property type="entry name" value="Adenine nucleotide alpha hydrolases-like"/>
    <property type="match status" value="1"/>
</dbReference>
<dbReference type="InterPro" id="IPR002761">
    <property type="entry name" value="Diphthami_syn_dom"/>
</dbReference>
<dbReference type="AlphaFoldDB" id="A0A843AAD3"/>
<comment type="caution">
    <text evidence="2">The sequence shown here is derived from an EMBL/GenBank/DDBJ whole genome shotgun (WGS) entry which is preliminary data.</text>
</comment>
<protein>
    <submittedName>
        <fullName evidence="2">ATPase</fullName>
    </submittedName>
</protein>
<reference evidence="2" key="1">
    <citation type="submission" date="2020-10" db="EMBL/GenBank/DDBJ databases">
        <title>Fervidococcus fontis strain 3639Fd - the first crenarchaeon capable of growth on lipids.</title>
        <authorList>
            <person name="Kochetkova T.V."/>
            <person name="Elcheninov A.G."/>
            <person name="Toschakov S.V."/>
            <person name="Kublanov I.V."/>
        </authorList>
    </citation>
    <scope>NUCLEOTIDE SEQUENCE</scope>
    <source>
        <strain evidence="2">3639Fd</strain>
    </source>
</reference>
<proteinExistence type="predicted"/>
<dbReference type="Gene3D" id="3.90.1490.10">
    <property type="entry name" value="putative n-type atp pyrophosphatase, domain 2"/>
    <property type="match status" value="1"/>
</dbReference>
<sequence length="207" mass="22839">MRVAFLSGGKDSYYAAYRSSSGFDIGLFLVYDFPRPSPHFLNLGKSIETILLTGKPAVVAKLDKGKEFEETVSILKRLGASEIIAGDVYIEDHLKYMESLARESGAALIESLWGLDSEEVLRKEIENGIRGLVLGSISSIDKWIGRELNAGSVDSFIEDAKRAGADPLGENGEYHTIVTFGPMHRAPLSYSRVSIEDYDGYKILRLI</sequence>
<accession>A0A843AAD3</accession>
<dbReference type="RefSeq" id="WP_193803368.1">
    <property type="nucleotide sequence ID" value="NZ_JADEZV010000001.1"/>
</dbReference>
<evidence type="ECO:0000313" key="2">
    <source>
        <dbReference type="EMBL" id="MBE9390792.1"/>
    </source>
</evidence>